<keyword evidence="11" id="KW-0496">Mitochondrion</keyword>
<evidence type="ECO:0000256" key="7">
    <source>
        <dbReference type="ARBA" id="ARBA00022806"/>
    </source>
</evidence>
<name>A0A8C5N581_GOUWI</name>
<dbReference type="Gene3D" id="3.40.1360.10">
    <property type="match status" value="1"/>
</dbReference>
<keyword evidence="23" id="KW-1185">Reference proteome</keyword>
<feature type="compositionally biased region" description="Basic and acidic residues" evidence="20">
    <location>
        <begin position="660"/>
        <end position="681"/>
    </location>
</feature>
<evidence type="ECO:0000256" key="5">
    <source>
        <dbReference type="ARBA" id="ARBA00022792"/>
    </source>
</evidence>
<dbReference type="Proteomes" id="UP000694680">
    <property type="component" value="Chromosome 19"/>
</dbReference>
<dbReference type="InterPro" id="IPR034154">
    <property type="entry name" value="TOPRIM_DnaG/twinkle"/>
</dbReference>
<dbReference type="GO" id="GO:0003697">
    <property type="term" value="F:single-stranded DNA binding"/>
    <property type="evidence" value="ECO:0007669"/>
    <property type="project" value="InterPro"/>
</dbReference>
<dbReference type="InterPro" id="IPR027032">
    <property type="entry name" value="Twinkle-like"/>
</dbReference>
<evidence type="ECO:0000259" key="21">
    <source>
        <dbReference type="PROSITE" id="PS51199"/>
    </source>
</evidence>
<evidence type="ECO:0000256" key="17">
    <source>
        <dbReference type="ARBA" id="ARBA00055412"/>
    </source>
</evidence>
<comment type="function">
    <text evidence="17">Mitochondrial helicase involved in mtDNA replication and repair. Might have a role in mtDNA repair. Has DNA strand separation activity needed to form a processive replication fork for leading strand synthesis which is catalyzed by the formation of a replisome complex with POLG and mtSDB. Preferentially unwinds DNA substrates with pre-existing 5'-and 3'- single-stranded tails but is also active on a 5'- flap substrate. Can dissociate the invading strand of immobile or mobile D-loop DNA structures irrespective of the single strand polarity of the third strand. In addition to its DNA strand separation activity, also has DNA strand annealing, DNA strand-exchange and DNA branch migration activities.</text>
</comment>
<dbReference type="CDD" id="cd01122">
    <property type="entry name" value="Twinkle_C"/>
    <property type="match status" value="1"/>
</dbReference>
<keyword evidence="5" id="KW-0999">Mitochondrion inner membrane</keyword>
<sequence>MWRRVLLKDFTCVLQVKSSTFLHQRHFTHRLFTQKLLHGRPQPPWLCAINSRPFKNDSTLEFTGNAVTRTDIKQYLLSKDISIHDGYSSFHIPSIFMDASSRRDRLSLFVDKTTGRFLCKDTLVEGSWEDLQDCLEVMDREEQDHLSPHVLLGYPESKEEQEEHDRELQEVQRIWSSSVPFTDLPEDDAQLVKTMFQITNISNATLKRFGVRLFKPIKSLVFPWFAGPDSSLKGLKLVSAQRTDTDRVTYNEATLPKTSSYYNLFGLPLVGHMDSEVVLTGTELDAMAVSQSTGLPSVALPRGVSCLPPILLPYLEQFKRVTLWLGGDIRSWEASKSFSRKLGLRRCSLVRPGEYQLCAAEALAQGKNLKHILRGSISAEHKSIVSFQQLRDDVYGELLNTEQVAGVKWTRFPELNKILKGHRKGELTVFTGPTGSGKTTFISEMALDLCMQGVNTLWGSFEINNVRLAKVMLTQFAMQRLEKNLEQYDFWADKFEELPLYFMTFHGQQNIKMVMDTMQHSVYLHDINHVVIDNLQFMMGQENLSVDKFAVQDRIIGYFRKFATSCNCHVTLIIHPRKEEDDRELQMASIFGSAKASQEADNVLILQEKKLVTCPGRRSLQVTKNRFDGDVGIFPLDFVKTSLTFCTPLKGKHKLRKVIGKPEGEADEGESKEVQKKEKGAKTKAARSTKSSAAGSETAKK</sequence>
<evidence type="ECO:0000256" key="2">
    <source>
        <dbReference type="ARBA" id="ARBA00004637"/>
    </source>
</evidence>
<reference evidence="22" key="2">
    <citation type="submission" date="2025-08" db="UniProtKB">
        <authorList>
            <consortium name="Ensembl"/>
        </authorList>
    </citation>
    <scope>IDENTIFICATION</scope>
</reference>
<dbReference type="InterPro" id="IPR027417">
    <property type="entry name" value="P-loop_NTPase"/>
</dbReference>
<dbReference type="GO" id="GO:0005524">
    <property type="term" value="F:ATP binding"/>
    <property type="evidence" value="ECO:0007669"/>
    <property type="project" value="UniProtKB-KW"/>
</dbReference>
<feature type="compositionally biased region" description="Low complexity" evidence="20">
    <location>
        <begin position="688"/>
        <end position="701"/>
    </location>
</feature>
<comment type="subcellular location">
    <subcellularLocation>
        <location evidence="2">Mitochondrion inner membrane</location>
        <topology evidence="2">Peripheral membrane protein</topology>
    </subcellularLocation>
    <subcellularLocation>
        <location evidence="1">Mitochondrion matrix</location>
        <location evidence="1">Mitochondrion nucleoid</location>
    </subcellularLocation>
</comment>
<proteinExistence type="predicted"/>
<keyword evidence="4" id="KW-0547">Nucleotide-binding</keyword>
<feature type="domain" description="SF4 helicase" evidence="21">
    <location>
        <begin position="401"/>
        <end position="652"/>
    </location>
</feature>
<dbReference type="FunFam" id="3.40.50.300:FF:000845">
    <property type="entry name" value="Mitochondrial helicase twinkle"/>
    <property type="match status" value="1"/>
</dbReference>
<dbReference type="FunFam" id="3.40.1360.10:FF:000008">
    <property type="entry name" value="Mitochondrial helicase twinkle"/>
    <property type="match status" value="1"/>
</dbReference>
<evidence type="ECO:0000256" key="9">
    <source>
        <dbReference type="ARBA" id="ARBA00022946"/>
    </source>
</evidence>
<dbReference type="SUPFAM" id="SSF56731">
    <property type="entry name" value="DNA primase core"/>
    <property type="match status" value="1"/>
</dbReference>
<keyword evidence="10" id="KW-0446">Lipid-binding</keyword>
<evidence type="ECO:0000256" key="13">
    <source>
        <dbReference type="ARBA" id="ARBA00023235"/>
    </source>
</evidence>
<dbReference type="GeneID" id="114481649"/>
<comment type="catalytic activity">
    <reaction evidence="16">
        <text>ATP + H2O = ADP + phosphate + H(+)</text>
        <dbReference type="Rhea" id="RHEA:13065"/>
        <dbReference type="ChEBI" id="CHEBI:15377"/>
        <dbReference type="ChEBI" id="CHEBI:15378"/>
        <dbReference type="ChEBI" id="CHEBI:30616"/>
        <dbReference type="ChEBI" id="CHEBI:43474"/>
        <dbReference type="ChEBI" id="CHEBI:456216"/>
        <dbReference type="EC" id="5.6.2.3"/>
    </reaction>
</comment>
<dbReference type="GO" id="GO:0006264">
    <property type="term" value="P:mitochondrial DNA replication"/>
    <property type="evidence" value="ECO:0007669"/>
    <property type="project" value="UniProtKB-ARBA"/>
</dbReference>
<dbReference type="OrthoDB" id="275278at2759"/>
<evidence type="ECO:0000256" key="11">
    <source>
        <dbReference type="ARBA" id="ARBA00023128"/>
    </source>
</evidence>
<keyword evidence="7" id="KW-0347">Helicase</keyword>
<evidence type="ECO:0000256" key="4">
    <source>
        <dbReference type="ARBA" id="ARBA00022741"/>
    </source>
</evidence>
<evidence type="ECO:0000256" key="8">
    <source>
        <dbReference type="ARBA" id="ARBA00022840"/>
    </source>
</evidence>
<dbReference type="AlphaFoldDB" id="A0A8C5N581"/>
<dbReference type="Ensembl" id="ENSGWIT00000032911.1">
    <property type="protein sequence ID" value="ENSGWIP00000030181.1"/>
    <property type="gene ID" value="ENSGWIG00000015725.1"/>
</dbReference>
<keyword evidence="9" id="KW-0809">Transit peptide</keyword>
<evidence type="ECO:0000313" key="23">
    <source>
        <dbReference type="Proteomes" id="UP000694680"/>
    </source>
</evidence>
<evidence type="ECO:0000313" key="22">
    <source>
        <dbReference type="Ensembl" id="ENSGWIP00000030181.1"/>
    </source>
</evidence>
<dbReference type="CTD" id="56652"/>
<evidence type="ECO:0000256" key="19">
    <source>
        <dbReference type="ARBA" id="ARBA00075597"/>
    </source>
</evidence>
<dbReference type="PANTHER" id="PTHR12873:SF0">
    <property type="entry name" value="TWINKLE MTDNA HELICASE"/>
    <property type="match status" value="1"/>
</dbReference>
<evidence type="ECO:0000256" key="10">
    <source>
        <dbReference type="ARBA" id="ARBA00023121"/>
    </source>
</evidence>
<keyword evidence="13" id="KW-0413">Isomerase</keyword>
<evidence type="ECO:0000256" key="1">
    <source>
        <dbReference type="ARBA" id="ARBA00004436"/>
    </source>
</evidence>
<evidence type="ECO:0000256" key="15">
    <source>
        <dbReference type="ARBA" id="ARBA00044969"/>
    </source>
</evidence>
<keyword evidence="8" id="KW-0067">ATP-binding</keyword>
<dbReference type="RefSeq" id="XP_028332428.1">
    <property type="nucleotide sequence ID" value="XM_028476627.1"/>
</dbReference>
<dbReference type="Pfam" id="PF13481">
    <property type="entry name" value="AAA_25"/>
    <property type="match status" value="1"/>
</dbReference>
<protein>
    <recommendedName>
        <fullName evidence="18">Twinkle mtDNA helicase</fullName>
        <ecNumber evidence="15">5.6.2.3</ecNumber>
    </recommendedName>
    <alternativeName>
        <fullName evidence="19">Twinkle protein, mitochondrial</fullName>
    </alternativeName>
</protein>
<gene>
    <name evidence="22" type="primary">twnk</name>
</gene>
<dbReference type="GO" id="GO:0016787">
    <property type="term" value="F:hydrolase activity"/>
    <property type="evidence" value="ECO:0007669"/>
    <property type="project" value="UniProtKB-KW"/>
</dbReference>
<organism evidence="22 23">
    <name type="scientific">Gouania willdenowi</name>
    <name type="common">Blunt-snouted clingfish</name>
    <name type="synonym">Lepadogaster willdenowi</name>
    <dbReference type="NCBI Taxonomy" id="441366"/>
    <lineage>
        <taxon>Eukaryota</taxon>
        <taxon>Metazoa</taxon>
        <taxon>Chordata</taxon>
        <taxon>Craniata</taxon>
        <taxon>Vertebrata</taxon>
        <taxon>Euteleostomi</taxon>
        <taxon>Actinopterygii</taxon>
        <taxon>Neopterygii</taxon>
        <taxon>Teleostei</taxon>
        <taxon>Neoteleostei</taxon>
        <taxon>Acanthomorphata</taxon>
        <taxon>Ovalentaria</taxon>
        <taxon>Blenniimorphae</taxon>
        <taxon>Blenniiformes</taxon>
        <taxon>Gobiesocoidei</taxon>
        <taxon>Gobiesocidae</taxon>
        <taxon>Gobiesocinae</taxon>
        <taxon>Gouania</taxon>
    </lineage>
</organism>
<evidence type="ECO:0000256" key="3">
    <source>
        <dbReference type="ARBA" id="ARBA00022705"/>
    </source>
</evidence>
<reference evidence="22" key="1">
    <citation type="submission" date="2020-06" db="EMBL/GenBank/DDBJ databases">
        <authorList>
            <consortium name="Wellcome Sanger Institute Data Sharing"/>
        </authorList>
    </citation>
    <scope>NUCLEOTIDE SEQUENCE [LARGE SCALE GENOMIC DNA]</scope>
</reference>
<evidence type="ECO:0000256" key="20">
    <source>
        <dbReference type="SAM" id="MobiDB-lite"/>
    </source>
</evidence>
<dbReference type="EC" id="5.6.2.3" evidence="15"/>
<keyword evidence="6" id="KW-0378">Hydrolase</keyword>
<dbReference type="GO" id="GO:0008289">
    <property type="term" value="F:lipid binding"/>
    <property type="evidence" value="ECO:0007669"/>
    <property type="project" value="UniProtKB-KW"/>
</dbReference>
<reference evidence="22" key="3">
    <citation type="submission" date="2025-09" db="UniProtKB">
        <authorList>
            <consortium name="Ensembl"/>
        </authorList>
    </citation>
    <scope>IDENTIFICATION</scope>
</reference>
<dbReference type="InterPro" id="IPR007694">
    <property type="entry name" value="DNA_helicase_DnaB-like_C"/>
</dbReference>
<dbReference type="GO" id="GO:0043139">
    <property type="term" value="F:5'-3' DNA helicase activity"/>
    <property type="evidence" value="ECO:0007669"/>
    <property type="project" value="UniProtKB-EC"/>
</dbReference>
<keyword evidence="12" id="KW-0472">Membrane</keyword>
<evidence type="ECO:0000256" key="18">
    <source>
        <dbReference type="ARBA" id="ARBA00074853"/>
    </source>
</evidence>
<evidence type="ECO:0000256" key="6">
    <source>
        <dbReference type="ARBA" id="ARBA00022801"/>
    </source>
</evidence>
<dbReference type="SUPFAM" id="SSF52540">
    <property type="entry name" value="P-loop containing nucleoside triphosphate hydrolases"/>
    <property type="match status" value="1"/>
</dbReference>
<accession>A0A8C5N581</accession>
<dbReference type="Gene3D" id="3.40.50.300">
    <property type="entry name" value="P-loop containing nucleotide triphosphate hydrolases"/>
    <property type="match status" value="1"/>
</dbReference>
<keyword evidence="3" id="KW-0235">DNA replication</keyword>
<dbReference type="PROSITE" id="PS51199">
    <property type="entry name" value="SF4_HELICASE"/>
    <property type="match status" value="1"/>
</dbReference>
<dbReference type="PANTHER" id="PTHR12873">
    <property type="entry name" value="T7-LIKE MITOCHONDRIAL DNA HELICASE"/>
    <property type="match status" value="1"/>
</dbReference>
<dbReference type="CDD" id="cd01029">
    <property type="entry name" value="TOPRIM_primases"/>
    <property type="match status" value="1"/>
</dbReference>
<keyword evidence="14" id="KW-1135">Mitochondrion nucleoid</keyword>
<evidence type="ECO:0000256" key="14">
    <source>
        <dbReference type="ARBA" id="ARBA00023271"/>
    </source>
</evidence>
<evidence type="ECO:0000256" key="12">
    <source>
        <dbReference type="ARBA" id="ARBA00023136"/>
    </source>
</evidence>
<dbReference type="GO" id="GO:0042645">
    <property type="term" value="C:mitochondrial nucleoid"/>
    <property type="evidence" value="ECO:0007669"/>
    <property type="project" value="UniProtKB-SubCell"/>
</dbReference>
<evidence type="ECO:0000256" key="16">
    <source>
        <dbReference type="ARBA" id="ARBA00048954"/>
    </source>
</evidence>
<dbReference type="GO" id="GO:0005743">
    <property type="term" value="C:mitochondrial inner membrane"/>
    <property type="evidence" value="ECO:0007669"/>
    <property type="project" value="UniProtKB-SubCell"/>
</dbReference>
<feature type="region of interest" description="Disordered" evidence="20">
    <location>
        <begin position="659"/>
        <end position="701"/>
    </location>
</feature>